<dbReference type="CDD" id="cd00022">
    <property type="entry name" value="BIR"/>
    <property type="match status" value="2"/>
</dbReference>
<feature type="region of interest" description="Disordered" evidence="3">
    <location>
        <begin position="632"/>
        <end position="652"/>
    </location>
</feature>
<evidence type="ECO:0008006" key="6">
    <source>
        <dbReference type="Google" id="ProtNLM"/>
    </source>
</evidence>
<name>A0A1V8TFN3_9PEZI</name>
<dbReference type="SMART" id="SM00238">
    <property type="entry name" value="BIR"/>
    <property type="match status" value="2"/>
</dbReference>
<evidence type="ECO:0000313" key="4">
    <source>
        <dbReference type="EMBL" id="OQO10190.1"/>
    </source>
</evidence>
<sequence>MADEVTTQYQSAVARVASFEQPQQLAKRRASSQGRKKAQVIEWPHEYPTARQLADAGFFYKPSPDAPDNVQCFTCAVKLDGWEATDNPLQEHLAHSSSCAWAICQSVVPLDGKDPEARDPMDELLVEARRATFEIGTGWPHETKRGWRCKIAKMVASGWCFDPSPDTEDGATCFYCSLSLDGWEPKDDPMAEHRKRVPECPFFALLEAHGSSAPAATKGRVKGKARGSTASRLSVQSVVSVAQSEAPSMPDSVGSATGVDDSVISTSQAGGKAKKRGPGRPKKGAKPKAVEAHATDEVRYPDLGLQSDADEIRLSIGSVLPDEPVAAKPAPKKRGRPSKQDSSIIEISHLDAAPKAKRGRKAKQSVVEEPEVPVEAFEQRLSDVSAQLQADLERSFEFPEAESTPQMVLEKPKRGVKRTSTGAPKRETDGSVTVMQFPQPPSSANACKGKTGRKSVELAAVEIPTSEHEELVAAISDAVSGTVSAKSSKAKKPAVKKGKGRKASSTRSSKASTTVSVVQDTPEVEDLERDEAEIEAELMRIAQEQQQVAAIQAEQDRIAEYEHSPSHPTPKPSKSTSQTAAHIHALEQELQQEAALISQPGHNMAHYVSQVATISPGVRVGTEVVLHEDTASPHRPITATPSPAASDKENMPSSALPATAMKVADPRANIYLSPTKTTRIPLAPATPNAGRLSPTKHLSPSKTNLAALSSTFPWEAIDVDTVLLASPQPTPGRLAGQLVAAAGGLDEREKGMTVEEWIYYRAEIGEAELKRKCDGMVEAFEREAGRGLEVLAGIRVAS</sequence>
<evidence type="ECO:0000256" key="3">
    <source>
        <dbReference type="SAM" id="MobiDB-lite"/>
    </source>
</evidence>
<accession>A0A1V8TFN3</accession>
<dbReference type="SUPFAM" id="SSF57924">
    <property type="entry name" value="Inhibitor of apoptosis (IAP) repeat"/>
    <property type="match status" value="2"/>
</dbReference>
<feature type="region of interest" description="Disordered" evidence="3">
    <location>
        <begin position="679"/>
        <end position="698"/>
    </location>
</feature>
<dbReference type="AlphaFoldDB" id="A0A1V8TFN3"/>
<dbReference type="EMBL" id="NAJO01000009">
    <property type="protein sequence ID" value="OQO10190.1"/>
    <property type="molecule type" value="Genomic_DNA"/>
</dbReference>
<dbReference type="PANTHER" id="PTHR46771">
    <property type="entry name" value="DETERIN"/>
    <property type="match status" value="1"/>
</dbReference>
<feature type="region of interest" description="Disordered" evidence="3">
    <location>
        <begin position="561"/>
        <end position="580"/>
    </location>
</feature>
<dbReference type="InterPro" id="IPR051190">
    <property type="entry name" value="Baculoviral_IAP"/>
</dbReference>
<evidence type="ECO:0000313" key="5">
    <source>
        <dbReference type="Proteomes" id="UP000192596"/>
    </source>
</evidence>
<dbReference type="Pfam" id="PF00653">
    <property type="entry name" value="BIR"/>
    <property type="match status" value="2"/>
</dbReference>
<dbReference type="STRING" id="1507870.A0A1V8TFN3"/>
<feature type="region of interest" description="Disordered" evidence="3">
    <location>
        <begin position="213"/>
        <end position="295"/>
    </location>
</feature>
<comment type="caution">
    <text evidence="4">The sequence shown here is derived from an EMBL/GenBank/DDBJ whole genome shotgun (WGS) entry which is preliminary data.</text>
</comment>
<dbReference type="InterPro" id="IPR001370">
    <property type="entry name" value="BIR_rpt"/>
</dbReference>
<dbReference type="OrthoDB" id="2196114at2759"/>
<dbReference type="InParanoid" id="A0A1V8TFN3"/>
<protein>
    <recommendedName>
        <fullName evidence="6">BIR-domain-containing protein</fullName>
    </recommendedName>
</protein>
<feature type="region of interest" description="Disordered" evidence="3">
    <location>
        <begin position="479"/>
        <end position="526"/>
    </location>
</feature>
<evidence type="ECO:0000256" key="2">
    <source>
        <dbReference type="ARBA" id="ARBA00022833"/>
    </source>
</evidence>
<reference evidence="5" key="1">
    <citation type="submission" date="2017-03" db="EMBL/GenBank/DDBJ databases">
        <title>Genomes of endolithic fungi from Antarctica.</title>
        <authorList>
            <person name="Coleine C."/>
            <person name="Masonjones S."/>
            <person name="Stajich J.E."/>
        </authorList>
    </citation>
    <scope>NUCLEOTIDE SEQUENCE [LARGE SCALE GENOMIC DNA]</scope>
    <source>
        <strain evidence="5">CCFEE 5527</strain>
    </source>
</reference>
<dbReference type="PANTHER" id="PTHR46771:SF5">
    <property type="entry name" value="DETERIN"/>
    <property type="match status" value="1"/>
</dbReference>
<gene>
    <name evidence="4" type="ORF">B0A48_04547</name>
</gene>
<feature type="compositionally biased region" description="Basic residues" evidence="3">
    <location>
        <begin position="488"/>
        <end position="504"/>
    </location>
</feature>
<dbReference type="PROSITE" id="PS50143">
    <property type="entry name" value="BIR_REPEAT_2"/>
    <property type="match status" value="2"/>
</dbReference>
<proteinExistence type="predicted"/>
<keyword evidence="2" id="KW-0862">Zinc</keyword>
<dbReference type="Gene3D" id="1.10.1170.10">
    <property type="entry name" value="Inhibitor Of Apoptosis Protein (2mihbC-IAP-1), Chain A"/>
    <property type="match status" value="2"/>
</dbReference>
<keyword evidence="1" id="KW-0479">Metal-binding</keyword>
<dbReference type="Proteomes" id="UP000192596">
    <property type="component" value="Unassembled WGS sequence"/>
</dbReference>
<feature type="region of interest" description="Disordered" evidence="3">
    <location>
        <begin position="396"/>
        <end position="452"/>
    </location>
</feature>
<dbReference type="GO" id="GO:0046872">
    <property type="term" value="F:metal ion binding"/>
    <property type="evidence" value="ECO:0007669"/>
    <property type="project" value="UniProtKB-KW"/>
</dbReference>
<feature type="compositionally biased region" description="Basic residues" evidence="3">
    <location>
        <begin position="272"/>
        <end position="286"/>
    </location>
</feature>
<organism evidence="4 5">
    <name type="scientific">Cryoendolithus antarcticus</name>
    <dbReference type="NCBI Taxonomy" id="1507870"/>
    <lineage>
        <taxon>Eukaryota</taxon>
        <taxon>Fungi</taxon>
        <taxon>Dikarya</taxon>
        <taxon>Ascomycota</taxon>
        <taxon>Pezizomycotina</taxon>
        <taxon>Dothideomycetes</taxon>
        <taxon>Dothideomycetidae</taxon>
        <taxon>Cladosporiales</taxon>
        <taxon>Cladosporiaceae</taxon>
        <taxon>Cryoendolithus</taxon>
    </lineage>
</organism>
<feature type="region of interest" description="Disordered" evidence="3">
    <location>
        <begin position="322"/>
        <end position="373"/>
    </location>
</feature>
<feature type="compositionally biased region" description="Low complexity" evidence="3">
    <location>
        <begin position="234"/>
        <end position="244"/>
    </location>
</feature>
<feature type="compositionally biased region" description="Low complexity" evidence="3">
    <location>
        <begin position="505"/>
        <end position="518"/>
    </location>
</feature>
<evidence type="ECO:0000256" key="1">
    <source>
        <dbReference type="ARBA" id="ARBA00022723"/>
    </source>
</evidence>
<keyword evidence="5" id="KW-1185">Reference proteome</keyword>